<protein>
    <submittedName>
        <fullName evidence="1">Rrf2 family transcriptional regulator</fullName>
    </submittedName>
</protein>
<accession>A0A9D1AGX8</accession>
<organism evidence="1 2">
    <name type="scientific">Candidatus Coproplasma stercoripullorum</name>
    <dbReference type="NCBI Taxonomy" id="2840751"/>
    <lineage>
        <taxon>Bacteria</taxon>
        <taxon>Bacillati</taxon>
        <taxon>Bacillota</taxon>
        <taxon>Clostridia</taxon>
        <taxon>Eubacteriales</taxon>
        <taxon>Candidatus Coproplasma</taxon>
    </lineage>
</organism>
<dbReference type="PANTHER" id="PTHR33221:SF15">
    <property type="entry name" value="HTH-TYPE TRANSCRIPTIONAL REGULATOR YWGB-RELATED"/>
    <property type="match status" value="1"/>
</dbReference>
<dbReference type="FunFam" id="1.10.10.10:FF:000138">
    <property type="entry name" value="Rrf2 family transcriptional regulator"/>
    <property type="match status" value="1"/>
</dbReference>
<dbReference type="Gene3D" id="1.10.10.10">
    <property type="entry name" value="Winged helix-like DNA-binding domain superfamily/Winged helix DNA-binding domain"/>
    <property type="match status" value="1"/>
</dbReference>
<proteinExistence type="predicted"/>
<dbReference type="PANTHER" id="PTHR33221">
    <property type="entry name" value="WINGED HELIX-TURN-HELIX TRANSCRIPTIONAL REGULATOR, RRF2 FAMILY"/>
    <property type="match status" value="1"/>
</dbReference>
<dbReference type="InterPro" id="IPR000944">
    <property type="entry name" value="Tscrpt_reg_Rrf2"/>
</dbReference>
<comment type="caution">
    <text evidence="1">The sequence shown here is derived from an EMBL/GenBank/DDBJ whole genome shotgun (WGS) entry which is preliminary data.</text>
</comment>
<reference evidence="1" key="1">
    <citation type="submission" date="2020-10" db="EMBL/GenBank/DDBJ databases">
        <authorList>
            <person name="Gilroy R."/>
        </authorList>
    </citation>
    <scope>NUCLEOTIDE SEQUENCE</scope>
    <source>
        <strain evidence="1">ChiW25-3613</strain>
    </source>
</reference>
<dbReference type="SUPFAM" id="SSF46785">
    <property type="entry name" value="Winged helix' DNA-binding domain"/>
    <property type="match status" value="1"/>
</dbReference>
<dbReference type="AlphaFoldDB" id="A0A9D1AGX8"/>
<reference evidence="1" key="2">
    <citation type="journal article" date="2021" name="PeerJ">
        <title>Extensive microbial diversity within the chicken gut microbiome revealed by metagenomics and culture.</title>
        <authorList>
            <person name="Gilroy R."/>
            <person name="Ravi A."/>
            <person name="Getino M."/>
            <person name="Pursley I."/>
            <person name="Horton D.L."/>
            <person name="Alikhan N.F."/>
            <person name="Baker D."/>
            <person name="Gharbi K."/>
            <person name="Hall N."/>
            <person name="Watson M."/>
            <person name="Adriaenssens E.M."/>
            <person name="Foster-Nyarko E."/>
            <person name="Jarju S."/>
            <person name="Secka A."/>
            <person name="Antonio M."/>
            <person name="Oren A."/>
            <person name="Chaudhuri R.R."/>
            <person name="La Ragione R."/>
            <person name="Hildebrand F."/>
            <person name="Pallen M.J."/>
        </authorList>
    </citation>
    <scope>NUCLEOTIDE SEQUENCE</scope>
    <source>
        <strain evidence="1">ChiW25-3613</strain>
    </source>
</reference>
<sequence length="148" mass="16115">MKITSRFTVAVHTLLVIYIFGKERKTTSDFIAASVRVNPVVIRRTLLSLKAAGMIDVKAGSGGAAIVKDLNDITLYDVYRAVDSVEGELFHFHENPNPACPVGKNIHSVLDNHLAEAQQAMENELKKVTLADICAELGEKIKAQAALN</sequence>
<dbReference type="InterPro" id="IPR036388">
    <property type="entry name" value="WH-like_DNA-bd_sf"/>
</dbReference>
<dbReference type="GO" id="GO:0005829">
    <property type="term" value="C:cytosol"/>
    <property type="evidence" value="ECO:0007669"/>
    <property type="project" value="TreeGrafter"/>
</dbReference>
<evidence type="ECO:0000313" key="1">
    <source>
        <dbReference type="EMBL" id="HIR39799.1"/>
    </source>
</evidence>
<dbReference type="GO" id="GO:0003700">
    <property type="term" value="F:DNA-binding transcription factor activity"/>
    <property type="evidence" value="ECO:0007669"/>
    <property type="project" value="TreeGrafter"/>
</dbReference>
<name>A0A9D1AGX8_9FIRM</name>
<dbReference type="PROSITE" id="PS51197">
    <property type="entry name" value="HTH_RRF2_2"/>
    <property type="match status" value="1"/>
</dbReference>
<evidence type="ECO:0000313" key="2">
    <source>
        <dbReference type="Proteomes" id="UP000824179"/>
    </source>
</evidence>
<dbReference type="InterPro" id="IPR036390">
    <property type="entry name" value="WH_DNA-bd_sf"/>
</dbReference>
<dbReference type="EMBL" id="DVHB01000091">
    <property type="protein sequence ID" value="HIR39799.1"/>
    <property type="molecule type" value="Genomic_DNA"/>
</dbReference>
<dbReference type="Pfam" id="PF02082">
    <property type="entry name" value="Rrf2"/>
    <property type="match status" value="1"/>
</dbReference>
<gene>
    <name evidence="1" type="ORF">IAB90_05390</name>
</gene>
<dbReference type="Proteomes" id="UP000824179">
    <property type="component" value="Unassembled WGS sequence"/>
</dbReference>